<dbReference type="Pfam" id="PF01794">
    <property type="entry name" value="Ferric_reduct"/>
    <property type="match status" value="1"/>
</dbReference>
<evidence type="ECO:0000256" key="5">
    <source>
        <dbReference type="ARBA" id="ARBA00022475"/>
    </source>
</evidence>
<feature type="compositionally biased region" description="Polar residues" evidence="14">
    <location>
        <begin position="521"/>
        <end position="538"/>
    </location>
</feature>
<keyword evidence="5" id="KW-1003">Cell membrane</keyword>
<dbReference type="GeneID" id="9227081"/>
<dbReference type="OMA" id="PWLDQPV"/>
<dbReference type="EMBL" id="DS995706">
    <property type="protein sequence ID" value="EEQ33828.1"/>
    <property type="molecule type" value="Genomic_DNA"/>
</dbReference>
<comment type="similarity">
    <text evidence="2">Belongs to the ferric reductase (FRE) family.</text>
</comment>
<dbReference type="GO" id="GO:0006826">
    <property type="term" value="P:iron ion transport"/>
    <property type="evidence" value="ECO:0007669"/>
    <property type="project" value="TreeGrafter"/>
</dbReference>
<dbReference type="EC" id="1.16.1.9" evidence="3"/>
<dbReference type="InterPro" id="IPR051410">
    <property type="entry name" value="Ferric/Cupric_Reductase"/>
</dbReference>
<evidence type="ECO:0000256" key="7">
    <source>
        <dbReference type="ARBA" id="ARBA00022982"/>
    </source>
</evidence>
<feature type="transmembrane region" description="Helical" evidence="15">
    <location>
        <begin position="223"/>
        <end position="245"/>
    </location>
</feature>
<dbReference type="OrthoDB" id="17725at2759"/>
<reference evidence="18" key="1">
    <citation type="journal article" date="2012" name="MBio">
        <title>Comparative genome analysis of Trichophyton rubrum and related dermatophytes reveals candidate genes involved in infection.</title>
        <authorList>
            <person name="Martinez D.A."/>
            <person name="Oliver B.G."/>
            <person name="Graeser Y."/>
            <person name="Goldberg J.M."/>
            <person name="Li W."/>
            <person name="Martinez-Rossi N.M."/>
            <person name="Monod M."/>
            <person name="Shelest E."/>
            <person name="Barton R.C."/>
            <person name="Birch E."/>
            <person name="Brakhage A.A."/>
            <person name="Chen Z."/>
            <person name="Gurr S.J."/>
            <person name="Heiman D."/>
            <person name="Heitman J."/>
            <person name="Kosti I."/>
            <person name="Rossi A."/>
            <person name="Saif S."/>
            <person name="Samalova M."/>
            <person name="Saunders C.W."/>
            <person name="Shea T."/>
            <person name="Summerbell R.C."/>
            <person name="Xu J."/>
            <person name="Young S."/>
            <person name="Zeng Q."/>
            <person name="Birren B.W."/>
            <person name="Cuomo C.A."/>
            <person name="White T.C."/>
        </authorList>
    </citation>
    <scope>NUCLEOTIDE SEQUENCE [LARGE SCALE GENOMIC DNA]</scope>
    <source>
        <strain evidence="18">ATCC MYA-4605 / CBS 113480</strain>
    </source>
</reference>
<feature type="transmembrane region" description="Helical" evidence="15">
    <location>
        <begin position="181"/>
        <end position="202"/>
    </location>
</feature>
<dbReference type="GO" id="GO:0005886">
    <property type="term" value="C:plasma membrane"/>
    <property type="evidence" value="ECO:0007669"/>
    <property type="project" value="UniProtKB-SubCell"/>
</dbReference>
<dbReference type="PANTHER" id="PTHR32361">
    <property type="entry name" value="FERRIC/CUPRIC REDUCTASE TRANSMEMBRANE COMPONENT"/>
    <property type="match status" value="1"/>
</dbReference>
<keyword evidence="9" id="KW-0560">Oxidoreductase</keyword>
<gene>
    <name evidence="17" type="ORF">MCYG_06647</name>
</gene>
<dbReference type="InterPro" id="IPR017927">
    <property type="entry name" value="FAD-bd_FR_type"/>
</dbReference>
<keyword evidence="4" id="KW-0813">Transport</keyword>
<dbReference type="AlphaFoldDB" id="C5FV94"/>
<evidence type="ECO:0000256" key="8">
    <source>
        <dbReference type="ARBA" id="ARBA00022989"/>
    </source>
</evidence>
<comment type="catalytic activity">
    <reaction evidence="13">
        <text>2 a Fe(II)-siderophore + NADP(+) + H(+) = 2 a Fe(III)-siderophore + NADPH</text>
        <dbReference type="Rhea" id="RHEA:28795"/>
        <dbReference type="Rhea" id="RHEA-COMP:11342"/>
        <dbReference type="Rhea" id="RHEA-COMP:11344"/>
        <dbReference type="ChEBI" id="CHEBI:15378"/>
        <dbReference type="ChEBI" id="CHEBI:29033"/>
        <dbReference type="ChEBI" id="CHEBI:29034"/>
        <dbReference type="ChEBI" id="CHEBI:57783"/>
        <dbReference type="ChEBI" id="CHEBI:58349"/>
        <dbReference type="EC" id="1.16.1.9"/>
    </reaction>
</comment>
<evidence type="ECO:0000256" key="4">
    <source>
        <dbReference type="ARBA" id="ARBA00022448"/>
    </source>
</evidence>
<dbReference type="InterPro" id="IPR017938">
    <property type="entry name" value="Riboflavin_synthase-like_b-brl"/>
</dbReference>
<dbReference type="GO" id="GO:0052851">
    <property type="term" value="F:ferric-chelate reductase (NADPH) activity"/>
    <property type="evidence" value="ECO:0007669"/>
    <property type="project" value="UniProtKB-EC"/>
</dbReference>
<dbReference type="STRING" id="554155.C5FV94"/>
<organism evidence="17 18">
    <name type="scientific">Arthroderma otae (strain ATCC MYA-4605 / CBS 113480)</name>
    <name type="common">Microsporum canis</name>
    <dbReference type="NCBI Taxonomy" id="554155"/>
    <lineage>
        <taxon>Eukaryota</taxon>
        <taxon>Fungi</taxon>
        <taxon>Dikarya</taxon>
        <taxon>Ascomycota</taxon>
        <taxon>Pezizomycotina</taxon>
        <taxon>Eurotiomycetes</taxon>
        <taxon>Eurotiomycetidae</taxon>
        <taxon>Onygenales</taxon>
        <taxon>Arthrodermataceae</taxon>
        <taxon>Microsporum</taxon>
    </lineage>
</organism>
<dbReference type="Pfam" id="PF08022">
    <property type="entry name" value="FAD_binding_8"/>
    <property type="match status" value="1"/>
</dbReference>
<keyword evidence="12" id="KW-0325">Glycoprotein</keyword>
<evidence type="ECO:0000313" key="17">
    <source>
        <dbReference type="EMBL" id="EEQ33828.1"/>
    </source>
</evidence>
<evidence type="ECO:0000256" key="10">
    <source>
        <dbReference type="ARBA" id="ARBA00023065"/>
    </source>
</evidence>
<dbReference type="Gene3D" id="3.40.50.80">
    <property type="entry name" value="Nucleotide-binding domain of ferredoxin-NADP reductase (FNR) module"/>
    <property type="match status" value="1"/>
</dbReference>
<dbReference type="PANTHER" id="PTHR32361:SF9">
    <property type="entry name" value="FERRIC REDUCTASE TRANSMEMBRANE COMPONENT 3-RELATED"/>
    <property type="match status" value="1"/>
</dbReference>
<evidence type="ECO:0000256" key="3">
    <source>
        <dbReference type="ARBA" id="ARBA00012668"/>
    </source>
</evidence>
<sequence>MFSLPFDLIEEQQQAWASIPETLPLAHHYFKLLLIFLVIVLSLLLEGILNTMLPVSGVPATLAAVYTSVQGRTGYVADLVYARGTVYFLCAIVAVFMIAHLFRKLIPPKLANGLFQKPKGFMRYLVYRGFRIPSLSLLSPNVGGMLVVSLGILFFSALTLGPKPYYWPNTEKVIFGNSPPIAIRAGWMALGLLPFVIVLAAKTNWITMMTGVPHEKLQIFHQWTSWAMFTLGLIHMFPFIIYQIRHGDIAYRWSTSAYYWTGVVVIIAQAYLNFMSLPVIRASEQIILNRDYFIATAAVYLPCLVIAQIRTFYINRVCLASIDVLPCGLIRIKIPCMISWKAGQHVFVRFLGMGAHSLTAHPFTIASLPRANSSSDQPNDMVIYVKRQEGTTKSLLTAVQEASSLTMGTLIEGPYGGVCHGSGTMAKFDTILVIAGGSGAGFSFTVVEDVLRHVTETNSPGRTAEKTLKIIYAAHSSSMAQWYDGEIRTMLSRWASSLAVSVLIHTTSNGDSLRGSEPQLEGTSNNDDITDRPQNARTRSYDDIEKGSVHGEKNENSQGMIRPIIHLQGRPSISSAVASLTDRAAGKTIGIAVCGPSLMIHDVRNAAAEAQRSVLAGHVKEVFLHTESFSYLDIDFEALRISVGAPFCGAWTK</sequence>
<feature type="domain" description="FAD-binding FR-type" evidence="16">
    <location>
        <begin position="307"/>
        <end position="421"/>
    </location>
</feature>
<dbReference type="GO" id="GO:0015677">
    <property type="term" value="P:copper ion import"/>
    <property type="evidence" value="ECO:0007669"/>
    <property type="project" value="TreeGrafter"/>
</dbReference>
<evidence type="ECO:0000256" key="1">
    <source>
        <dbReference type="ARBA" id="ARBA00004651"/>
    </source>
</evidence>
<dbReference type="SFLD" id="SFLDS00052">
    <property type="entry name" value="Ferric_Reductase_Domain"/>
    <property type="match status" value="1"/>
</dbReference>
<evidence type="ECO:0000256" key="14">
    <source>
        <dbReference type="SAM" id="MobiDB-lite"/>
    </source>
</evidence>
<keyword evidence="11 15" id="KW-0472">Membrane</keyword>
<feature type="transmembrane region" description="Helical" evidence="15">
    <location>
        <begin position="81"/>
        <end position="102"/>
    </location>
</feature>
<evidence type="ECO:0000256" key="13">
    <source>
        <dbReference type="ARBA" id="ARBA00048483"/>
    </source>
</evidence>
<keyword evidence="18" id="KW-1185">Reference proteome</keyword>
<name>C5FV94_ARTOC</name>
<accession>C5FV94</accession>
<evidence type="ECO:0000256" key="11">
    <source>
        <dbReference type="ARBA" id="ARBA00023136"/>
    </source>
</evidence>
<dbReference type="Proteomes" id="UP000002035">
    <property type="component" value="Unassembled WGS sequence"/>
</dbReference>
<dbReference type="InterPro" id="IPR013112">
    <property type="entry name" value="FAD-bd_8"/>
</dbReference>
<keyword evidence="8 15" id="KW-1133">Transmembrane helix</keyword>
<dbReference type="PROSITE" id="PS51384">
    <property type="entry name" value="FAD_FR"/>
    <property type="match status" value="1"/>
</dbReference>
<keyword evidence="6 15" id="KW-0812">Transmembrane</keyword>
<feature type="transmembrane region" description="Helical" evidence="15">
    <location>
        <begin position="257"/>
        <end position="280"/>
    </location>
</feature>
<feature type="compositionally biased region" description="Basic and acidic residues" evidence="14">
    <location>
        <begin position="539"/>
        <end position="555"/>
    </location>
</feature>
<evidence type="ECO:0000256" key="2">
    <source>
        <dbReference type="ARBA" id="ARBA00006278"/>
    </source>
</evidence>
<evidence type="ECO:0000259" key="16">
    <source>
        <dbReference type="PROSITE" id="PS51384"/>
    </source>
</evidence>
<evidence type="ECO:0000256" key="9">
    <source>
        <dbReference type="ARBA" id="ARBA00023002"/>
    </source>
</evidence>
<dbReference type="InterPro" id="IPR039261">
    <property type="entry name" value="FNR_nucleotide-bd"/>
</dbReference>
<feature type="transmembrane region" description="Helical" evidence="15">
    <location>
        <begin position="137"/>
        <end position="161"/>
    </location>
</feature>
<feature type="transmembrane region" description="Helical" evidence="15">
    <location>
        <begin position="28"/>
        <end position="45"/>
    </location>
</feature>
<keyword evidence="10" id="KW-0406">Ion transport</keyword>
<dbReference type="CDD" id="cd06186">
    <property type="entry name" value="NOX_Duox_like_FAD_NADP"/>
    <property type="match status" value="1"/>
</dbReference>
<evidence type="ECO:0000256" key="6">
    <source>
        <dbReference type="ARBA" id="ARBA00022692"/>
    </source>
</evidence>
<evidence type="ECO:0000313" key="18">
    <source>
        <dbReference type="Proteomes" id="UP000002035"/>
    </source>
</evidence>
<dbReference type="GO" id="GO:0006879">
    <property type="term" value="P:intracellular iron ion homeostasis"/>
    <property type="evidence" value="ECO:0007669"/>
    <property type="project" value="TreeGrafter"/>
</dbReference>
<dbReference type="SUPFAM" id="SSF63380">
    <property type="entry name" value="Riboflavin synthase domain-like"/>
    <property type="match status" value="1"/>
</dbReference>
<proteinExistence type="inferred from homology"/>
<evidence type="ECO:0000256" key="15">
    <source>
        <dbReference type="SAM" id="Phobius"/>
    </source>
</evidence>
<evidence type="ECO:0000256" key="12">
    <source>
        <dbReference type="ARBA" id="ARBA00023180"/>
    </source>
</evidence>
<feature type="transmembrane region" description="Helical" evidence="15">
    <location>
        <begin position="292"/>
        <end position="313"/>
    </location>
</feature>
<dbReference type="VEuPathDB" id="FungiDB:MCYG_06647"/>
<dbReference type="InterPro" id="IPR013121">
    <property type="entry name" value="Fe_red_NAD-bd_6"/>
</dbReference>
<protein>
    <recommendedName>
        <fullName evidence="3">ferric-chelate reductase (NADPH)</fullName>
        <ecNumber evidence="3">1.16.1.9</ecNumber>
    </recommendedName>
</protein>
<dbReference type="RefSeq" id="XP_002844683.1">
    <property type="nucleotide sequence ID" value="XM_002844637.1"/>
</dbReference>
<keyword evidence="7" id="KW-0249">Electron transport</keyword>
<dbReference type="eggNOG" id="KOG0039">
    <property type="taxonomic scope" value="Eukaryota"/>
</dbReference>
<dbReference type="InterPro" id="IPR013130">
    <property type="entry name" value="Fe3_Rdtase_TM_dom"/>
</dbReference>
<dbReference type="HOGENOM" id="CLU_010365_7_2_1"/>
<comment type="subcellular location">
    <subcellularLocation>
        <location evidence="1">Cell membrane</location>
        <topology evidence="1">Multi-pass membrane protein</topology>
    </subcellularLocation>
</comment>
<dbReference type="Pfam" id="PF08030">
    <property type="entry name" value="NAD_binding_6"/>
    <property type="match status" value="1"/>
</dbReference>
<feature type="region of interest" description="Disordered" evidence="14">
    <location>
        <begin position="508"/>
        <end position="556"/>
    </location>
</feature>